<proteinExistence type="predicted"/>
<evidence type="ECO:0000313" key="2">
    <source>
        <dbReference type="EMBL" id="ANY71696.1"/>
    </source>
</evidence>
<name>A0A1B2DVF0_9BACL</name>
<reference evidence="2" key="1">
    <citation type="submission" date="2016-08" db="EMBL/GenBank/DDBJ databases">
        <title>Complete Genome Seqeunce of Paenibacillus sp. nov. IHBB 9852 from high altitute lake of Indian trans-Himalayas.</title>
        <authorList>
            <person name="Kiran S."/>
            <person name="Swarnkar M.K."/>
            <person name="Rana A."/>
            <person name="Tewari R."/>
            <person name="Gulati A."/>
        </authorList>
    </citation>
    <scope>NUCLEOTIDE SEQUENCE [LARGE SCALE GENOMIC DNA]</scope>
    <source>
        <strain evidence="2">IHBB 9852</strain>
    </source>
</reference>
<feature type="domain" description="IrrE N-terminal-like" evidence="1">
    <location>
        <begin position="31"/>
        <end position="126"/>
    </location>
</feature>
<dbReference type="RefSeq" id="WP_237087006.1">
    <property type="nucleotide sequence ID" value="NZ_CP016809.1"/>
</dbReference>
<dbReference type="InterPro" id="IPR010359">
    <property type="entry name" value="IrrE_HExxH"/>
</dbReference>
<dbReference type="AlphaFoldDB" id="A0A1B2DVF0"/>
<protein>
    <recommendedName>
        <fullName evidence="1">IrrE N-terminal-like domain-containing protein</fullName>
    </recommendedName>
</protein>
<dbReference type="KEGG" id="pib:BBD41_03360"/>
<evidence type="ECO:0000259" key="1">
    <source>
        <dbReference type="Pfam" id="PF06114"/>
    </source>
</evidence>
<accession>A0A1B2DVF0</accession>
<dbReference type="Pfam" id="PF06114">
    <property type="entry name" value="Peptidase_M78"/>
    <property type="match status" value="1"/>
</dbReference>
<gene>
    <name evidence="2" type="ORF">BBD41_03360</name>
</gene>
<dbReference type="EMBL" id="CP016809">
    <property type="protein sequence ID" value="ANY71696.1"/>
    <property type="molecule type" value="Genomic_DNA"/>
</dbReference>
<sequence length="153" mass="18085">MITYDDLVNEIDVLLDDRADLPSRFKGLYLETRSKKFIMISKYITSECERKCVLAEEIGHYHKTVGNIFNQRIIENKKQEEIARRWAYEKLVPVSAILEAYRNGVRNRFEFSEMLGISEDFLEDALNYYKSKYGLHISLDDKVIYLDPLNVFE</sequence>
<organism evidence="2">
    <name type="scientific">Paenibacillus ihbetae</name>
    <dbReference type="NCBI Taxonomy" id="1870820"/>
    <lineage>
        <taxon>Bacteria</taxon>
        <taxon>Bacillati</taxon>
        <taxon>Bacillota</taxon>
        <taxon>Bacilli</taxon>
        <taxon>Bacillales</taxon>
        <taxon>Paenibacillaceae</taxon>
        <taxon>Paenibacillus</taxon>
    </lineage>
</organism>